<name>A0A7X5KNL7_9FIRM</name>
<dbReference type="CDD" id="cd02165">
    <property type="entry name" value="NMNAT"/>
    <property type="match status" value="1"/>
</dbReference>
<comment type="pathway">
    <text evidence="2 10">Cofactor biosynthesis; NAD(+) biosynthesis; deamido-NAD(+) from nicotinate D-ribonucleotide: step 1/1.</text>
</comment>
<keyword evidence="13" id="KW-1185">Reference proteome</keyword>
<dbReference type="AlphaFoldDB" id="A0A7X5KNL7"/>
<keyword evidence="5 10" id="KW-0548">Nucleotidyltransferase</keyword>
<dbReference type="NCBIfam" id="TIGR00125">
    <property type="entry name" value="cyt_tran_rel"/>
    <property type="match status" value="1"/>
</dbReference>
<reference evidence="12 13" key="1">
    <citation type="submission" date="2020-01" db="EMBL/GenBank/DDBJ databases">
        <title>Anaeroalcalibacter tamaniensis gen. nov., sp. nov., moderately halophilic strictly anaerobic fermenter bacterium from mud volcano of Taman peninsula.</title>
        <authorList>
            <person name="Frolova A."/>
            <person name="Merkel A.Y."/>
            <person name="Slobodkin A.I."/>
        </authorList>
    </citation>
    <scope>NUCLEOTIDE SEQUENCE [LARGE SCALE GENOMIC DNA]</scope>
    <source>
        <strain evidence="12 13">F-3ap</strain>
    </source>
</reference>
<dbReference type="NCBIfam" id="TIGR00482">
    <property type="entry name" value="nicotinate (nicotinamide) nucleotide adenylyltransferase"/>
    <property type="match status" value="1"/>
</dbReference>
<proteinExistence type="inferred from homology"/>
<dbReference type="PANTHER" id="PTHR39321:SF3">
    <property type="entry name" value="PHOSPHOPANTETHEINE ADENYLYLTRANSFERASE"/>
    <property type="match status" value="1"/>
</dbReference>
<evidence type="ECO:0000256" key="4">
    <source>
        <dbReference type="ARBA" id="ARBA00022679"/>
    </source>
</evidence>
<dbReference type="InterPro" id="IPR014729">
    <property type="entry name" value="Rossmann-like_a/b/a_fold"/>
</dbReference>
<dbReference type="RefSeq" id="WP_162370647.1">
    <property type="nucleotide sequence ID" value="NZ_JAAEEH010000024.1"/>
</dbReference>
<dbReference type="EMBL" id="JAAEEH010000024">
    <property type="protein sequence ID" value="NDL67923.1"/>
    <property type="molecule type" value="Genomic_DNA"/>
</dbReference>
<dbReference type="HAMAP" id="MF_00244">
    <property type="entry name" value="NaMN_adenylyltr"/>
    <property type="match status" value="1"/>
</dbReference>
<dbReference type="Gene3D" id="3.40.50.620">
    <property type="entry name" value="HUPs"/>
    <property type="match status" value="1"/>
</dbReference>
<evidence type="ECO:0000256" key="5">
    <source>
        <dbReference type="ARBA" id="ARBA00022695"/>
    </source>
</evidence>
<keyword evidence="6 10" id="KW-0547">Nucleotide-binding</keyword>
<comment type="similarity">
    <text evidence="10">Belongs to the NadD family.</text>
</comment>
<evidence type="ECO:0000256" key="9">
    <source>
        <dbReference type="ARBA" id="ARBA00048721"/>
    </source>
</evidence>
<evidence type="ECO:0000256" key="3">
    <source>
        <dbReference type="ARBA" id="ARBA00022642"/>
    </source>
</evidence>
<evidence type="ECO:0000256" key="1">
    <source>
        <dbReference type="ARBA" id="ARBA00002324"/>
    </source>
</evidence>
<comment type="caution">
    <text evidence="12">The sequence shown here is derived from an EMBL/GenBank/DDBJ whole genome shotgun (WGS) entry which is preliminary data.</text>
</comment>
<dbReference type="EC" id="2.7.7.18" evidence="10"/>
<gene>
    <name evidence="10" type="primary">nadD</name>
    <name evidence="12" type="ORF">GXN74_09240</name>
</gene>
<dbReference type="Proteomes" id="UP000461585">
    <property type="component" value="Unassembled WGS sequence"/>
</dbReference>
<comment type="catalytic activity">
    <reaction evidence="9 10">
        <text>nicotinate beta-D-ribonucleotide + ATP + H(+) = deamido-NAD(+) + diphosphate</text>
        <dbReference type="Rhea" id="RHEA:22860"/>
        <dbReference type="ChEBI" id="CHEBI:15378"/>
        <dbReference type="ChEBI" id="CHEBI:30616"/>
        <dbReference type="ChEBI" id="CHEBI:33019"/>
        <dbReference type="ChEBI" id="CHEBI:57502"/>
        <dbReference type="ChEBI" id="CHEBI:58437"/>
        <dbReference type="EC" id="2.7.7.18"/>
    </reaction>
</comment>
<dbReference type="SUPFAM" id="SSF52374">
    <property type="entry name" value="Nucleotidylyl transferase"/>
    <property type="match status" value="1"/>
</dbReference>
<dbReference type="InterPro" id="IPR004821">
    <property type="entry name" value="Cyt_trans-like"/>
</dbReference>
<evidence type="ECO:0000256" key="2">
    <source>
        <dbReference type="ARBA" id="ARBA00005019"/>
    </source>
</evidence>
<keyword evidence="4 10" id="KW-0808">Transferase</keyword>
<feature type="domain" description="Cytidyltransferase-like" evidence="11">
    <location>
        <begin position="7"/>
        <end position="175"/>
    </location>
</feature>
<keyword evidence="3 10" id="KW-0662">Pyridine nucleotide biosynthesis</keyword>
<dbReference type="GO" id="GO:0005524">
    <property type="term" value="F:ATP binding"/>
    <property type="evidence" value="ECO:0007669"/>
    <property type="project" value="UniProtKB-KW"/>
</dbReference>
<evidence type="ECO:0000256" key="10">
    <source>
        <dbReference type="HAMAP-Rule" id="MF_00244"/>
    </source>
</evidence>
<protein>
    <recommendedName>
        <fullName evidence="10">Probable nicotinate-nucleotide adenylyltransferase</fullName>
        <ecNumber evidence="10">2.7.7.18</ecNumber>
    </recommendedName>
    <alternativeName>
        <fullName evidence="10">Deamido-NAD(+) diphosphorylase</fullName>
    </alternativeName>
    <alternativeName>
        <fullName evidence="10">Deamido-NAD(+) pyrophosphorylase</fullName>
    </alternativeName>
    <alternativeName>
        <fullName evidence="10">Nicotinate mononucleotide adenylyltransferase</fullName>
        <shortName evidence="10">NaMN adenylyltransferase</shortName>
    </alternativeName>
</protein>
<evidence type="ECO:0000256" key="7">
    <source>
        <dbReference type="ARBA" id="ARBA00022840"/>
    </source>
</evidence>
<sequence length="201" mass="23351">MGKRIAWMGGSFNPVHTGHLVAASEVADSRYFDRVCFLPSGTPAHKPDIQMASAKHRLGMLEAALQEDDRFLISTEELYRSGNTYTFDTMTALGKRFPEDRHFLVVGSDAFLDLQKWHRSEELLQICNFALVNRSGYSREAIDRQKAWILDRFPCQIQEIEIPDMEISSSDIRRRVRERRTIRYLVPESVAAYINRYDLYR</sequence>
<dbReference type="GO" id="GO:0009435">
    <property type="term" value="P:NAD+ biosynthetic process"/>
    <property type="evidence" value="ECO:0007669"/>
    <property type="project" value="UniProtKB-UniRule"/>
</dbReference>
<dbReference type="UniPathway" id="UPA00253">
    <property type="reaction ID" value="UER00332"/>
</dbReference>
<evidence type="ECO:0000313" key="13">
    <source>
        <dbReference type="Proteomes" id="UP000461585"/>
    </source>
</evidence>
<dbReference type="GO" id="GO:0004515">
    <property type="term" value="F:nicotinate-nucleotide adenylyltransferase activity"/>
    <property type="evidence" value="ECO:0007669"/>
    <property type="project" value="UniProtKB-UniRule"/>
</dbReference>
<keyword evidence="7 10" id="KW-0067">ATP-binding</keyword>
<evidence type="ECO:0000313" key="12">
    <source>
        <dbReference type="EMBL" id="NDL67923.1"/>
    </source>
</evidence>
<dbReference type="Pfam" id="PF01467">
    <property type="entry name" value="CTP_transf_like"/>
    <property type="match status" value="1"/>
</dbReference>
<evidence type="ECO:0000256" key="6">
    <source>
        <dbReference type="ARBA" id="ARBA00022741"/>
    </source>
</evidence>
<accession>A0A7X5KNL7</accession>
<dbReference type="PANTHER" id="PTHR39321">
    <property type="entry name" value="NICOTINATE-NUCLEOTIDE ADENYLYLTRANSFERASE-RELATED"/>
    <property type="match status" value="1"/>
</dbReference>
<evidence type="ECO:0000256" key="8">
    <source>
        <dbReference type="ARBA" id="ARBA00023027"/>
    </source>
</evidence>
<organism evidence="12 13">
    <name type="scientific">Anaerotalea alkaliphila</name>
    <dbReference type="NCBI Taxonomy" id="2662126"/>
    <lineage>
        <taxon>Bacteria</taxon>
        <taxon>Bacillati</taxon>
        <taxon>Bacillota</taxon>
        <taxon>Clostridia</taxon>
        <taxon>Eubacteriales</taxon>
        <taxon>Anaerotalea</taxon>
    </lineage>
</organism>
<dbReference type="NCBIfam" id="NF000840">
    <property type="entry name" value="PRK00071.1-3"/>
    <property type="match status" value="1"/>
</dbReference>
<keyword evidence="8 10" id="KW-0520">NAD</keyword>
<comment type="function">
    <text evidence="1 10">Catalyzes the reversible adenylation of nicotinate mononucleotide (NaMN) to nicotinic acid adenine dinucleotide (NaAD).</text>
</comment>
<evidence type="ECO:0000259" key="11">
    <source>
        <dbReference type="Pfam" id="PF01467"/>
    </source>
</evidence>
<dbReference type="InterPro" id="IPR005248">
    <property type="entry name" value="NadD/NMNAT"/>
</dbReference>